<proteinExistence type="predicted"/>
<dbReference type="AlphaFoldDB" id="A0AAV4MLG7"/>
<comment type="caution">
    <text evidence="1">The sequence shown here is derived from an EMBL/GenBank/DDBJ whole genome shotgun (WGS) entry which is preliminary data.</text>
</comment>
<protein>
    <submittedName>
        <fullName evidence="1">Uncharacterized protein</fullName>
    </submittedName>
</protein>
<sequence length="84" mass="9587">MCLSCLTSAQPSSCQRQFDVPQDRRHRTSGTFLLRGRKLHSETQVHLKENHWYNKLDTELQPESAGCGEGNAVKNFCTIARNPR</sequence>
<accession>A0AAV4MLG7</accession>
<evidence type="ECO:0000313" key="1">
    <source>
        <dbReference type="EMBL" id="GIX73404.1"/>
    </source>
</evidence>
<organism evidence="1 2">
    <name type="scientific">Caerostris extrusa</name>
    <name type="common">Bark spider</name>
    <name type="synonym">Caerostris bankana</name>
    <dbReference type="NCBI Taxonomy" id="172846"/>
    <lineage>
        <taxon>Eukaryota</taxon>
        <taxon>Metazoa</taxon>
        <taxon>Ecdysozoa</taxon>
        <taxon>Arthropoda</taxon>
        <taxon>Chelicerata</taxon>
        <taxon>Arachnida</taxon>
        <taxon>Araneae</taxon>
        <taxon>Araneomorphae</taxon>
        <taxon>Entelegynae</taxon>
        <taxon>Araneoidea</taxon>
        <taxon>Araneidae</taxon>
        <taxon>Caerostris</taxon>
    </lineage>
</organism>
<reference evidence="1 2" key="1">
    <citation type="submission" date="2021-06" db="EMBL/GenBank/DDBJ databases">
        <title>Caerostris extrusa draft genome.</title>
        <authorList>
            <person name="Kono N."/>
            <person name="Arakawa K."/>
        </authorList>
    </citation>
    <scope>NUCLEOTIDE SEQUENCE [LARGE SCALE GENOMIC DNA]</scope>
</reference>
<keyword evidence="2" id="KW-1185">Reference proteome</keyword>
<name>A0AAV4MLG7_CAEEX</name>
<gene>
    <name evidence="1" type="ORF">CEXT_187951</name>
</gene>
<dbReference type="EMBL" id="BPLR01002405">
    <property type="protein sequence ID" value="GIX73404.1"/>
    <property type="molecule type" value="Genomic_DNA"/>
</dbReference>
<dbReference type="Proteomes" id="UP001054945">
    <property type="component" value="Unassembled WGS sequence"/>
</dbReference>
<evidence type="ECO:0000313" key="2">
    <source>
        <dbReference type="Proteomes" id="UP001054945"/>
    </source>
</evidence>